<dbReference type="PROSITE" id="PS51257">
    <property type="entry name" value="PROKAR_LIPOPROTEIN"/>
    <property type="match status" value="1"/>
</dbReference>
<evidence type="ECO:0000313" key="2">
    <source>
        <dbReference type="EMBL" id="EZH73373.1"/>
    </source>
</evidence>
<dbReference type="Gene3D" id="3.40.30.10">
    <property type="entry name" value="Glutaredoxin"/>
    <property type="match status" value="1"/>
</dbReference>
<evidence type="ECO:0000313" key="3">
    <source>
        <dbReference type="Proteomes" id="UP000023541"/>
    </source>
</evidence>
<gene>
    <name evidence="2" type="ORF">ATO12_20475</name>
</gene>
<proteinExistence type="predicted"/>
<dbReference type="InterPro" id="IPR012341">
    <property type="entry name" value="6hp_glycosidase-like_sf"/>
</dbReference>
<reference evidence="2 3" key="1">
    <citation type="submission" date="2014-04" db="EMBL/GenBank/DDBJ databases">
        <title>Aquimarina sp. 22II-S11-z7 Genome Sequencing.</title>
        <authorList>
            <person name="Lai Q."/>
        </authorList>
    </citation>
    <scope>NUCLEOTIDE SEQUENCE [LARGE SCALE GENOMIC DNA]</scope>
    <source>
        <strain evidence="2 3">22II-S11-z7</strain>
    </source>
</reference>
<dbReference type="Pfam" id="PF03190">
    <property type="entry name" value="Thioredox_DsbH"/>
    <property type="match status" value="1"/>
</dbReference>
<dbReference type="EMBL" id="AQRA01000006">
    <property type="protein sequence ID" value="EZH73373.1"/>
    <property type="molecule type" value="Genomic_DNA"/>
</dbReference>
<dbReference type="AlphaFoldDB" id="A0A023BU78"/>
<organism evidence="2 3">
    <name type="scientific">Aquimarina atlantica</name>
    <dbReference type="NCBI Taxonomy" id="1317122"/>
    <lineage>
        <taxon>Bacteria</taxon>
        <taxon>Pseudomonadati</taxon>
        <taxon>Bacteroidota</taxon>
        <taxon>Flavobacteriia</taxon>
        <taxon>Flavobacteriales</taxon>
        <taxon>Flavobacteriaceae</taxon>
        <taxon>Aquimarina</taxon>
    </lineage>
</organism>
<dbReference type="InterPro" id="IPR024705">
    <property type="entry name" value="Ssp411"/>
</dbReference>
<dbReference type="SUPFAM" id="SSF52833">
    <property type="entry name" value="Thioredoxin-like"/>
    <property type="match status" value="1"/>
</dbReference>
<dbReference type="Proteomes" id="UP000023541">
    <property type="component" value="Unassembled WGS sequence"/>
</dbReference>
<name>A0A023BU78_9FLAO</name>
<dbReference type="CDD" id="cd02955">
    <property type="entry name" value="SSP411"/>
    <property type="match status" value="1"/>
</dbReference>
<dbReference type="InterPro" id="IPR036249">
    <property type="entry name" value="Thioredoxin-like_sf"/>
</dbReference>
<accession>A0A023BU78</accession>
<dbReference type="PANTHER" id="PTHR42899">
    <property type="entry name" value="SPERMATOGENESIS-ASSOCIATED PROTEIN 20"/>
    <property type="match status" value="1"/>
</dbReference>
<dbReference type="InterPro" id="IPR008928">
    <property type="entry name" value="6-hairpin_glycosidase_sf"/>
</dbReference>
<dbReference type="STRING" id="1317122.ATO12_20475"/>
<dbReference type="InterPro" id="IPR004879">
    <property type="entry name" value="Ssp411-like_TRX"/>
</dbReference>
<evidence type="ECO:0000259" key="1">
    <source>
        <dbReference type="Pfam" id="PF03190"/>
    </source>
</evidence>
<feature type="domain" description="Spermatogenesis-associated protein 20-like TRX" evidence="1">
    <location>
        <begin position="28"/>
        <end position="181"/>
    </location>
</feature>
<sequence length="691" mass="79090">MIKFTFFTVLLVVFGCKDTPSKSDHAYTNSLINETSPYLLQHAHNPVDWQPWNDSALEEAVKTDKLLIVSIGYSSCHWCHVMEKETFADENIARIMNERFINIKVDREERPDLDHVYMTAVQLMQGSGGWPLNVILLPNGKPVYGGTYHTNEQWKEVLNKISDLYQTDPEKLTDYADKISSGIHATNVIEPKNDDTHLTKDALDLSVNNWQKNWDLKWGGDLGNQKFIKPHSLDFLMDYAKLTHNDTVKRHVENTLDNIASGGIYDHIGGGFFRYSTDPYWKVPHFEKMLYTNAQLISLYSKAYKVYKKVQYKTIVEETIAFLEREMKDQNGGYHSAIDADSEGKEGGYYQWTKEDLQHILKEEFSLFSTYYDLGTSESTEKETSFNIQQSSNDSMFSAQNNILPEKLVSLKAKWQQLLFNERQKRVSPAIDDKVITSWNALLINGFIDAYKAFGNKEYLSKAIALYDVINTNNTNNNFLVHTFKKGDKQQEGFIEDYALLIDATINLYSVTLKTKYLDRANALHTIATTHYTDSVTKMYKYTKESKLISTLIKVDDGVIPSPNAVMGHNLKRLGILNYDNQLTEKSKQMLSSMADYLTDNAKDFSKWSALQLYTVYPFYEIVIVGEKADAIADTFNSYYIPNAIVVGSTQESTLPVFKNKYIEDATFIYVCQQGACKLPVQEVEQALKQL</sequence>
<keyword evidence="3" id="KW-1185">Reference proteome</keyword>
<dbReference type="PANTHER" id="PTHR42899:SF1">
    <property type="entry name" value="SPERMATOGENESIS-ASSOCIATED PROTEIN 20"/>
    <property type="match status" value="1"/>
</dbReference>
<dbReference type="Gene3D" id="1.50.10.10">
    <property type="match status" value="2"/>
</dbReference>
<dbReference type="eggNOG" id="COG1331">
    <property type="taxonomic scope" value="Bacteria"/>
</dbReference>
<dbReference type="SUPFAM" id="SSF48208">
    <property type="entry name" value="Six-hairpin glycosidases"/>
    <property type="match status" value="1"/>
</dbReference>
<dbReference type="PIRSF" id="PIRSF006402">
    <property type="entry name" value="UCP006402_thioredoxin"/>
    <property type="match status" value="1"/>
</dbReference>
<comment type="caution">
    <text evidence="2">The sequence shown here is derived from an EMBL/GenBank/DDBJ whole genome shotgun (WGS) entry which is preliminary data.</text>
</comment>
<dbReference type="GO" id="GO:0005975">
    <property type="term" value="P:carbohydrate metabolic process"/>
    <property type="evidence" value="ECO:0007669"/>
    <property type="project" value="InterPro"/>
</dbReference>
<protein>
    <recommendedName>
        <fullName evidence="1">Spermatogenesis-associated protein 20-like TRX domain-containing protein</fullName>
    </recommendedName>
</protein>